<evidence type="ECO:0000256" key="3">
    <source>
        <dbReference type="ARBA" id="ARBA00022692"/>
    </source>
</evidence>
<keyword evidence="9" id="KW-1185">Reference proteome</keyword>
<dbReference type="RefSeq" id="WP_130110707.1">
    <property type="nucleotide sequence ID" value="NZ_CP035806.1"/>
</dbReference>
<dbReference type="InterPro" id="IPR023845">
    <property type="entry name" value="DUF3817_TM"/>
</dbReference>
<feature type="transmembrane region" description="Helical" evidence="6">
    <location>
        <begin position="123"/>
        <end position="144"/>
    </location>
</feature>
<feature type="domain" description="DUF3817" evidence="7">
    <location>
        <begin position="6"/>
        <end position="91"/>
    </location>
</feature>
<evidence type="ECO:0000313" key="9">
    <source>
        <dbReference type="Proteomes" id="UP000289260"/>
    </source>
</evidence>
<dbReference type="AlphaFoldDB" id="A0A4P6KH20"/>
<name>A0A4P6KH20_9MICO</name>
<evidence type="ECO:0000256" key="6">
    <source>
        <dbReference type="SAM" id="Phobius"/>
    </source>
</evidence>
<dbReference type="Pfam" id="PF12823">
    <property type="entry name" value="DUF3817"/>
    <property type="match status" value="1"/>
</dbReference>
<dbReference type="EMBL" id="CP035806">
    <property type="protein sequence ID" value="QBE49580.1"/>
    <property type="molecule type" value="Genomic_DNA"/>
</dbReference>
<feature type="transmembrane region" description="Helical" evidence="6">
    <location>
        <begin position="72"/>
        <end position="89"/>
    </location>
</feature>
<evidence type="ECO:0000256" key="5">
    <source>
        <dbReference type="ARBA" id="ARBA00023136"/>
    </source>
</evidence>
<dbReference type="NCBIfam" id="TIGR03954">
    <property type="entry name" value="integ_memb_HG"/>
    <property type="match status" value="1"/>
</dbReference>
<keyword evidence="4 6" id="KW-1133">Transmembrane helix</keyword>
<dbReference type="Proteomes" id="UP000289260">
    <property type="component" value="Chromosome"/>
</dbReference>
<comment type="subcellular location">
    <subcellularLocation>
        <location evidence="1">Cell membrane</location>
        <topology evidence="1">Multi-pass membrane protein</topology>
    </subcellularLocation>
</comment>
<dbReference type="KEGG" id="ltr:EVS81_12705"/>
<feature type="transmembrane region" description="Helical" evidence="6">
    <location>
        <begin position="42"/>
        <end position="60"/>
    </location>
</feature>
<protein>
    <submittedName>
        <fullName evidence="8">DUF3817 domain-containing protein</fullName>
    </submittedName>
</protein>
<evidence type="ECO:0000259" key="7">
    <source>
        <dbReference type="Pfam" id="PF12823"/>
    </source>
</evidence>
<keyword evidence="2" id="KW-1003">Cell membrane</keyword>
<dbReference type="PANTHER" id="PTHR40077">
    <property type="entry name" value="MEMBRANE PROTEIN-RELATED"/>
    <property type="match status" value="1"/>
</dbReference>
<dbReference type="PANTHER" id="PTHR40077:SF1">
    <property type="entry name" value="MEMBRANE PROTEIN"/>
    <property type="match status" value="1"/>
</dbReference>
<evidence type="ECO:0000256" key="2">
    <source>
        <dbReference type="ARBA" id="ARBA00022475"/>
    </source>
</evidence>
<organism evidence="8 9">
    <name type="scientific">Leucobacter triazinivorans</name>
    <dbReference type="NCBI Taxonomy" id="1784719"/>
    <lineage>
        <taxon>Bacteria</taxon>
        <taxon>Bacillati</taxon>
        <taxon>Actinomycetota</taxon>
        <taxon>Actinomycetes</taxon>
        <taxon>Micrococcales</taxon>
        <taxon>Microbacteriaceae</taxon>
        <taxon>Leucobacter</taxon>
    </lineage>
</organism>
<evidence type="ECO:0000313" key="8">
    <source>
        <dbReference type="EMBL" id="QBE49580.1"/>
    </source>
</evidence>
<reference evidence="8 9" key="1">
    <citation type="submission" date="2019-02" db="EMBL/GenBank/DDBJ databases">
        <authorList>
            <person name="Sun L."/>
            <person name="Pan D."/>
            <person name="Wu X."/>
        </authorList>
    </citation>
    <scope>NUCLEOTIDE SEQUENCE [LARGE SCALE GENOMIC DNA]</scope>
    <source>
        <strain evidence="8 9">JW-1</strain>
    </source>
</reference>
<gene>
    <name evidence="8" type="ORF">EVS81_12705</name>
</gene>
<dbReference type="OrthoDB" id="3396203at2"/>
<accession>A0A4P6KH20</accession>
<keyword evidence="5 6" id="KW-0472">Membrane</keyword>
<proteinExistence type="predicted"/>
<evidence type="ECO:0000256" key="1">
    <source>
        <dbReference type="ARBA" id="ARBA00004651"/>
    </source>
</evidence>
<evidence type="ECO:0000256" key="4">
    <source>
        <dbReference type="ARBA" id="ARBA00022989"/>
    </source>
</evidence>
<keyword evidence="3 6" id="KW-0812">Transmembrane</keyword>
<dbReference type="GO" id="GO:0005886">
    <property type="term" value="C:plasma membrane"/>
    <property type="evidence" value="ECO:0007669"/>
    <property type="project" value="UniProtKB-SubCell"/>
</dbReference>
<sequence>MSPRSVFKWFAFAEAVTWAGLLAALLLRFTGASDALVRPAGGIHGFVFLTYCVVTVCVWIDGRWRPGTGLTGLLASVIPFATVFFELWVDRRGLLAGSWRLGTAGEQPRIFAERVLAWALRHAALAIGVVVALVIAIFLVLLRLGPPVQF</sequence>